<dbReference type="PANTHER" id="PTHR30269">
    <property type="entry name" value="TRANSMEMBRANE PROTEIN YFCA"/>
    <property type="match status" value="1"/>
</dbReference>
<evidence type="ECO:0000256" key="4">
    <source>
        <dbReference type="ARBA" id="ARBA00022475"/>
    </source>
</evidence>
<dbReference type="PANTHER" id="PTHR30269:SF37">
    <property type="entry name" value="MEMBRANE TRANSPORTER PROTEIN"/>
    <property type="match status" value="1"/>
</dbReference>
<dbReference type="Pfam" id="PF01925">
    <property type="entry name" value="TauE"/>
    <property type="match status" value="1"/>
</dbReference>
<reference evidence="9 10" key="1">
    <citation type="submission" date="2017-08" db="EMBL/GenBank/DDBJ databases">
        <title>Infants hospitalized years apart are colonized by the same room-sourced microbial strains.</title>
        <authorList>
            <person name="Brooks B."/>
            <person name="Olm M.R."/>
            <person name="Firek B.A."/>
            <person name="Baker R."/>
            <person name="Thomas B.C."/>
            <person name="Morowitz M.J."/>
            <person name="Banfield J.F."/>
        </authorList>
    </citation>
    <scope>NUCLEOTIDE SEQUENCE [LARGE SCALE GENOMIC DNA]</scope>
    <source>
        <strain evidence="9">S2_005_002_R2_34</strain>
    </source>
</reference>
<evidence type="ECO:0000256" key="3">
    <source>
        <dbReference type="ARBA" id="ARBA00022448"/>
    </source>
</evidence>
<evidence type="ECO:0000256" key="1">
    <source>
        <dbReference type="ARBA" id="ARBA00004651"/>
    </source>
</evidence>
<comment type="subcellular location">
    <subcellularLocation>
        <location evidence="1 8">Cell membrane</location>
        <topology evidence="1 8">Multi-pass membrane protein</topology>
    </subcellularLocation>
</comment>
<dbReference type="GO" id="GO:0005886">
    <property type="term" value="C:plasma membrane"/>
    <property type="evidence" value="ECO:0007669"/>
    <property type="project" value="UniProtKB-SubCell"/>
</dbReference>
<keyword evidence="5 8" id="KW-0812">Transmembrane</keyword>
<accession>A0A2W5N3S8</accession>
<feature type="transmembrane region" description="Helical" evidence="8">
    <location>
        <begin position="105"/>
        <end position="125"/>
    </location>
</feature>
<evidence type="ECO:0000313" key="10">
    <source>
        <dbReference type="Proteomes" id="UP000249185"/>
    </source>
</evidence>
<protein>
    <recommendedName>
        <fullName evidence="8">Probable membrane transporter protein</fullName>
    </recommendedName>
</protein>
<keyword evidence="4 8" id="KW-1003">Cell membrane</keyword>
<proteinExistence type="inferred from homology"/>
<keyword evidence="3" id="KW-0813">Transport</keyword>
<sequence>MSDILSAADANHWLIAGVVVFLGSCLQGLSGVGLGMVAAPLLLLLLPQLVPGPLLFISCLLSVLAVRRERADVDTRGLGYALTGRFLTSVLAAWTIGFLPVREMSIVFALVILGAVALSLTPVRLSPTRPALFVAGLVSGFMGTLTSVGMPPMALVYQNESPARIRASLSGFLAVGALISIIALAAVSRFGARDILFGLFLMLPMWLGYRASTPLAHRVPRETLRVLVVGLSGLAGALLLLRQF</sequence>
<feature type="transmembrane region" description="Helical" evidence="8">
    <location>
        <begin position="224"/>
        <end position="241"/>
    </location>
</feature>
<name>A0A2W5N3S8_RHOSU</name>
<dbReference type="InterPro" id="IPR052017">
    <property type="entry name" value="TSUP"/>
</dbReference>
<comment type="caution">
    <text evidence="9">The sequence shown here is derived from an EMBL/GenBank/DDBJ whole genome shotgun (WGS) entry which is preliminary data.</text>
</comment>
<feature type="transmembrane region" description="Helical" evidence="8">
    <location>
        <begin position="12"/>
        <end position="39"/>
    </location>
</feature>
<evidence type="ECO:0000313" key="9">
    <source>
        <dbReference type="EMBL" id="PZQ48122.1"/>
    </source>
</evidence>
<feature type="transmembrane region" description="Helical" evidence="8">
    <location>
        <begin position="195"/>
        <end position="212"/>
    </location>
</feature>
<feature type="transmembrane region" description="Helical" evidence="8">
    <location>
        <begin position="78"/>
        <end position="99"/>
    </location>
</feature>
<evidence type="ECO:0000256" key="5">
    <source>
        <dbReference type="ARBA" id="ARBA00022692"/>
    </source>
</evidence>
<evidence type="ECO:0000256" key="7">
    <source>
        <dbReference type="ARBA" id="ARBA00023136"/>
    </source>
</evidence>
<keyword evidence="7 8" id="KW-0472">Membrane</keyword>
<dbReference type="AlphaFoldDB" id="A0A2W5N3S8"/>
<gene>
    <name evidence="9" type="ORF">DI556_14965</name>
</gene>
<organism evidence="9 10">
    <name type="scientific">Rhodovulum sulfidophilum</name>
    <name type="common">Rhodobacter sulfidophilus</name>
    <dbReference type="NCBI Taxonomy" id="35806"/>
    <lineage>
        <taxon>Bacteria</taxon>
        <taxon>Pseudomonadati</taxon>
        <taxon>Pseudomonadota</taxon>
        <taxon>Alphaproteobacteria</taxon>
        <taxon>Rhodobacterales</taxon>
        <taxon>Paracoccaceae</taxon>
        <taxon>Rhodovulum</taxon>
    </lineage>
</organism>
<feature type="transmembrane region" description="Helical" evidence="8">
    <location>
        <begin position="45"/>
        <end position="66"/>
    </location>
</feature>
<dbReference type="EMBL" id="QFPW01000013">
    <property type="protein sequence ID" value="PZQ48122.1"/>
    <property type="molecule type" value="Genomic_DNA"/>
</dbReference>
<evidence type="ECO:0000256" key="8">
    <source>
        <dbReference type="RuleBase" id="RU363041"/>
    </source>
</evidence>
<comment type="similarity">
    <text evidence="2 8">Belongs to the 4-toluene sulfonate uptake permease (TSUP) (TC 2.A.102) family.</text>
</comment>
<dbReference type="Proteomes" id="UP000249185">
    <property type="component" value="Unassembled WGS sequence"/>
</dbReference>
<feature type="transmembrane region" description="Helical" evidence="8">
    <location>
        <begin position="169"/>
        <end position="188"/>
    </location>
</feature>
<evidence type="ECO:0000256" key="2">
    <source>
        <dbReference type="ARBA" id="ARBA00009142"/>
    </source>
</evidence>
<evidence type="ECO:0000256" key="6">
    <source>
        <dbReference type="ARBA" id="ARBA00022989"/>
    </source>
</evidence>
<dbReference type="InterPro" id="IPR002781">
    <property type="entry name" value="TM_pro_TauE-like"/>
</dbReference>
<feature type="transmembrane region" description="Helical" evidence="8">
    <location>
        <begin position="132"/>
        <end position="157"/>
    </location>
</feature>
<keyword evidence="6 8" id="KW-1133">Transmembrane helix</keyword>